<dbReference type="RefSeq" id="XP_040674287.1">
    <property type="nucleotide sequence ID" value="XM_040812093.1"/>
</dbReference>
<dbReference type="Proteomes" id="UP000184073">
    <property type="component" value="Unassembled WGS sequence"/>
</dbReference>
<dbReference type="VEuPathDB" id="FungiDB:ASPVEDRAFT_402361"/>
<keyword evidence="3" id="KW-1185">Reference proteome</keyword>
<feature type="transmembrane region" description="Helical" evidence="1">
    <location>
        <begin position="123"/>
        <end position="140"/>
    </location>
</feature>
<dbReference type="InterPro" id="IPR025363">
    <property type="entry name" value="DUF4267"/>
</dbReference>
<dbReference type="OrthoDB" id="5070419at2759"/>
<keyword evidence="1" id="KW-0812">Transmembrane</keyword>
<dbReference type="GeneID" id="63727604"/>
<gene>
    <name evidence="2" type="ORF">ASPVEDRAFT_402361</name>
</gene>
<dbReference type="AlphaFoldDB" id="A0A1L9Q421"/>
<dbReference type="STRING" id="1036611.A0A1L9Q421"/>
<evidence type="ECO:0000313" key="3">
    <source>
        <dbReference type="Proteomes" id="UP000184073"/>
    </source>
</evidence>
<name>A0A1L9Q421_ASPVE</name>
<keyword evidence="1" id="KW-0472">Membrane</keyword>
<proteinExistence type="predicted"/>
<evidence type="ECO:0000256" key="1">
    <source>
        <dbReference type="SAM" id="Phobius"/>
    </source>
</evidence>
<dbReference type="EMBL" id="KV878140">
    <property type="protein sequence ID" value="OJJ08525.1"/>
    <property type="molecule type" value="Genomic_DNA"/>
</dbReference>
<organism evidence="2 3">
    <name type="scientific">Aspergillus versicolor CBS 583.65</name>
    <dbReference type="NCBI Taxonomy" id="1036611"/>
    <lineage>
        <taxon>Eukaryota</taxon>
        <taxon>Fungi</taxon>
        <taxon>Dikarya</taxon>
        <taxon>Ascomycota</taxon>
        <taxon>Pezizomycotina</taxon>
        <taxon>Eurotiomycetes</taxon>
        <taxon>Eurotiomycetidae</taxon>
        <taxon>Eurotiales</taxon>
        <taxon>Aspergillaceae</taxon>
        <taxon>Aspergillus</taxon>
        <taxon>Aspergillus subgen. Nidulantes</taxon>
    </lineage>
</organism>
<reference evidence="3" key="1">
    <citation type="journal article" date="2017" name="Genome Biol.">
        <title>Comparative genomics reveals high biological diversity and specific adaptations in the industrially and medically important fungal genus Aspergillus.</title>
        <authorList>
            <person name="de Vries R.P."/>
            <person name="Riley R."/>
            <person name="Wiebenga A."/>
            <person name="Aguilar-Osorio G."/>
            <person name="Amillis S."/>
            <person name="Uchima C.A."/>
            <person name="Anderluh G."/>
            <person name="Asadollahi M."/>
            <person name="Askin M."/>
            <person name="Barry K."/>
            <person name="Battaglia E."/>
            <person name="Bayram O."/>
            <person name="Benocci T."/>
            <person name="Braus-Stromeyer S.A."/>
            <person name="Caldana C."/>
            <person name="Canovas D."/>
            <person name="Cerqueira G.C."/>
            <person name="Chen F."/>
            <person name="Chen W."/>
            <person name="Choi C."/>
            <person name="Clum A."/>
            <person name="Dos Santos R.A."/>
            <person name="Damasio A.R."/>
            <person name="Diallinas G."/>
            <person name="Emri T."/>
            <person name="Fekete E."/>
            <person name="Flipphi M."/>
            <person name="Freyberg S."/>
            <person name="Gallo A."/>
            <person name="Gournas C."/>
            <person name="Habgood R."/>
            <person name="Hainaut M."/>
            <person name="Harispe M.L."/>
            <person name="Henrissat B."/>
            <person name="Hilden K.S."/>
            <person name="Hope R."/>
            <person name="Hossain A."/>
            <person name="Karabika E."/>
            <person name="Karaffa L."/>
            <person name="Karanyi Z."/>
            <person name="Krasevec N."/>
            <person name="Kuo A."/>
            <person name="Kusch H."/>
            <person name="LaButti K."/>
            <person name="Lagendijk E.L."/>
            <person name="Lapidus A."/>
            <person name="Levasseur A."/>
            <person name="Lindquist E."/>
            <person name="Lipzen A."/>
            <person name="Logrieco A.F."/>
            <person name="MacCabe A."/>
            <person name="Maekelae M.R."/>
            <person name="Malavazi I."/>
            <person name="Melin P."/>
            <person name="Meyer V."/>
            <person name="Mielnichuk N."/>
            <person name="Miskei M."/>
            <person name="Molnar A.P."/>
            <person name="Mule G."/>
            <person name="Ngan C.Y."/>
            <person name="Orejas M."/>
            <person name="Orosz E."/>
            <person name="Ouedraogo J.P."/>
            <person name="Overkamp K.M."/>
            <person name="Park H.-S."/>
            <person name="Perrone G."/>
            <person name="Piumi F."/>
            <person name="Punt P.J."/>
            <person name="Ram A.F."/>
            <person name="Ramon A."/>
            <person name="Rauscher S."/>
            <person name="Record E."/>
            <person name="Riano-Pachon D.M."/>
            <person name="Robert V."/>
            <person name="Roehrig J."/>
            <person name="Ruller R."/>
            <person name="Salamov A."/>
            <person name="Salih N.S."/>
            <person name="Samson R.A."/>
            <person name="Sandor E."/>
            <person name="Sanguinetti M."/>
            <person name="Schuetze T."/>
            <person name="Sepcic K."/>
            <person name="Shelest E."/>
            <person name="Sherlock G."/>
            <person name="Sophianopoulou V."/>
            <person name="Squina F.M."/>
            <person name="Sun H."/>
            <person name="Susca A."/>
            <person name="Todd R.B."/>
            <person name="Tsang A."/>
            <person name="Unkles S.E."/>
            <person name="van de Wiele N."/>
            <person name="van Rossen-Uffink D."/>
            <person name="Oliveira J.V."/>
            <person name="Vesth T.C."/>
            <person name="Visser J."/>
            <person name="Yu J.-H."/>
            <person name="Zhou M."/>
            <person name="Andersen M.R."/>
            <person name="Archer D.B."/>
            <person name="Baker S.E."/>
            <person name="Benoit I."/>
            <person name="Brakhage A.A."/>
            <person name="Braus G.H."/>
            <person name="Fischer R."/>
            <person name="Frisvad J.C."/>
            <person name="Goldman G.H."/>
            <person name="Houbraken J."/>
            <person name="Oakley B."/>
            <person name="Pocsi I."/>
            <person name="Scazzocchio C."/>
            <person name="Seiboth B."/>
            <person name="vanKuyk P.A."/>
            <person name="Wortman J."/>
            <person name="Dyer P.S."/>
            <person name="Grigoriev I.V."/>
        </authorList>
    </citation>
    <scope>NUCLEOTIDE SEQUENCE [LARGE SCALE GENOMIC DNA]</scope>
    <source>
        <strain evidence="3">CBS 583.65</strain>
    </source>
</reference>
<accession>A0A1L9Q421</accession>
<protein>
    <submittedName>
        <fullName evidence="2">Uncharacterized protein</fullName>
    </submittedName>
</protein>
<sequence>MGLTSPIPSWVWGFLDYNSSRLPALIGTVCIIRGIRSIITPGNQYYEFGVPREGSDDPVSKEGTVSPLMYVKGIREIGYGVSMEVVGRLHDPRGVTGMLAVGAVMSVGDAVVVAVFGRGKYQMVLWHLLVALYFGAMAYLRC</sequence>
<dbReference type="Pfam" id="PF14087">
    <property type="entry name" value="DUF4267"/>
    <property type="match status" value="1"/>
</dbReference>
<evidence type="ECO:0000313" key="2">
    <source>
        <dbReference type="EMBL" id="OJJ08525.1"/>
    </source>
</evidence>
<keyword evidence="1" id="KW-1133">Transmembrane helix</keyword>
<feature type="transmembrane region" description="Helical" evidence="1">
    <location>
        <begin position="98"/>
        <end position="117"/>
    </location>
</feature>